<sequence length="86" mass="9617">MSLSHQQFVKLAMYSRKNLVGTWQVGTPRSFPTRHQLDSCDIARAKTNANGCNADEGLNLANLEDVKLGPSSFRSQGIRCHFYDTD</sequence>
<proteinExistence type="predicted"/>
<evidence type="ECO:0000313" key="2">
    <source>
        <dbReference type="Proteomes" id="UP000001861"/>
    </source>
</evidence>
<dbReference type="InParanoid" id="A8NUA7"/>
<organism evidence="1 2">
    <name type="scientific">Coprinopsis cinerea (strain Okayama-7 / 130 / ATCC MYA-4618 / FGSC 9003)</name>
    <name type="common">Inky cap fungus</name>
    <name type="synonym">Hormographiella aspergillata</name>
    <dbReference type="NCBI Taxonomy" id="240176"/>
    <lineage>
        <taxon>Eukaryota</taxon>
        <taxon>Fungi</taxon>
        <taxon>Dikarya</taxon>
        <taxon>Basidiomycota</taxon>
        <taxon>Agaricomycotina</taxon>
        <taxon>Agaricomycetes</taxon>
        <taxon>Agaricomycetidae</taxon>
        <taxon>Agaricales</taxon>
        <taxon>Agaricineae</taxon>
        <taxon>Psathyrellaceae</taxon>
        <taxon>Coprinopsis</taxon>
    </lineage>
</organism>
<dbReference type="GeneID" id="6012957"/>
<protein>
    <submittedName>
        <fullName evidence="1">Uncharacterized protein</fullName>
    </submittedName>
</protein>
<name>A8NUA7_COPC7</name>
<comment type="caution">
    <text evidence="1">The sequence shown here is derived from an EMBL/GenBank/DDBJ whole genome shotgun (WGS) entry which is preliminary data.</text>
</comment>
<dbReference type="Proteomes" id="UP000001861">
    <property type="component" value="Unassembled WGS sequence"/>
</dbReference>
<dbReference type="AlphaFoldDB" id="A8NUA7"/>
<gene>
    <name evidence="1" type="ORF">CC1G_07061</name>
</gene>
<evidence type="ECO:0000313" key="1">
    <source>
        <dbReference type="EMBL" id="EAU85367.2"/>
    </source>
</evidence>
<keyword evidence="2" id="KW-1185">Reference proteome</keyword>
<accession>A8NUA7</accession>
<reference evidence="1 2" key="1">
    <citation type="journal article" date="2010" name="Proc. Natl. Acad. Sci. U.S.A.">
        <title>Insights into evolution of multicellular fungi from the assembled chromosomes of the mushroom Coprinopsis cinerea (Coprinus cinereus).</title>
        <authorList>
            <person name="Stajich J.E."/>
            <person name="Wilke S.K."/>
            <person name="Ahren D."/>
            <person name="Au C.H."/>
            <person name="Birren B.W."/>
            <person name="Borodovsky M."/>
            <person name="Burns C."/>
            <person name="Canback B."/>
            <person name="Casselton L.A."/>
            <person name="Cheng C.K."/>
            <person name="Deng J."/>
            <person name="Dietrich F.S."/>
            <person name="Fargo D.C."/>
            <person name="Farman M.L."/>
            <person name="Gathman A.C."/>
            <person name="Goldberg J."/>
            <person name="Guigo R."/>
            <person name="Hoegger P.J."/>
            <person name="Hooker J.B."/>
            <person name="Huggins A."/>
            <person name="James T.Y."/>
            <person name="Kamada T."/>
            <person name="Kilaru S."/>
            <person name="Kodira C."/>
            <person name="Kues U."/>
            <person name="Kupfer D."/>
            <person name="Kwan H.S."/>
            <person name="Lomsadze A."/>
            <person name="Li W."/>
            <person name="Lilly W.W."/>
            <person name="Ma L.J."/>
            <person name="Mackey A.J."/>
            <person name="Manning G."/>
            <person name="Martin F."/>
            <person name="Muraguchi H."/>
            <person name="Natvig D.O."/>
            <person name="Palmerini H."/>
            <person name="Ramesh M.A."/>
            <person name="Rehmeyer C.J."/>
            <person name="Roe B.A."/>
            <person name="Shenoy N."/>
            <person name="Stanke M."/>
            <person name="Ter-Hovhannisyan V."/>
            <person name="Tunlid A."/>
            <person name="Velagapudi R."/>
            <person name="Vision T.J."/>
            <person name="Zeng Q."/>
            <person name="Zolan M.E."/>
            <person name="Pukkila P.J."/>
        </authorList>
    </citation>
    <scope>NUCLEOTIDE SEQUENCE [LARGE SCALE GENOMIC DNA]</scope>
    <source>
        <strain evidence="2">Okayama-7 / 130 / ATCC MYA-4618 / FGSC 9003</strain>
    </source>
</reference>
<dbReference type="KEGG" id="cci:CC1G_07061"/>
<dbReference type="EMBL" id="AACS02000004">
    <property type="protein sequence ID" value="EAU85367.2"/>
    <property type="molecule type" value="Genomic_DNA"/>
</dbReference>
<dbReference type="RefSeq" id="XP_001836414.2">
    <property type="nucleotide sequence ID" value="XM_001836362.2"/>
</dbReference>
<dbReference type="HOGENOM" id="CLU_2497809_0_0_1"/>
<dbReference type="VEuPathDB" id="FungiDB:CC1G_07061"/>